<evidence type="ECO:0000259" key="6">
    <source>
        <dbReference type="Pfam" id="PF00501"/>
    </source>
</evidence>
<evidence type="ECO:0000256" key="5">
    <source>
        <dbReference type="RuleBase" id="RU361147"/>
    </source>
</evidence>
<dbReference type="GO" id="GO:0005524">
    <property type="term" value="F:ATP binding"/>
    <property type="evidence" value="ECO:0007669"/>
    <property type="project" value="UniProtKB-UniRule"/>
</dbReference>
<dbReference type="Pfam" id="PF00501">
    <property type="entry name" value="AMP-binding"/>
    <property type="match status" value="1"/>
</dbReference>
<dbReference type="PANTHER" id="PTHR24095:SF14">
    <property type="entry name" value="ACETYL-COENZYME A SYNTHETASE 1"/>
    <property type="match status" value="1"/>
</dbReference>
<evidence type="ECO:0000313" key="10">
    <source>
        <dbReference type="Proteomes" id="UP001438707"/>
    </source>
</evidence>
<accession>A0AAW1S1P9</accession>
<comment type="catalytic activity">
    <reaction evidence="5">
        <text>acetate + ATP + CoA = acetyl-CoA + AMP + diphosphate</text>
        <dbReference type="Rhea" id="RHEA:23176"/>
        <dbReference type="ChEBI" id="CHEBI:30089"/>
        <dbReference type="ChEBI" id="CHEBI:30616"/>
        <dbReference type="ChEBI" id="CHEBI:33019"/>
        <dbReference type="ChEBI" id="CHEBI:57287"/>
        <dbReference type="ChEBI" id="CHEBI:57288"/>
        <dbReference type="ChEBI" id="CHEBI:456215"/>
        <dbReference type="EC" id="6.2.1.1"/>
    </reaction>
</comment>
<comment type="caution">
    <text evidence="9">The sequence shown here is derived from an EMBL/GenBank/DDBJ whole genome shotgun (WGS) entry which is preliminary data.</text>
</comment>
<dbReference type="InterPro" id="IPR025110">
    <property type="entry name" value="AMP-bd_C"/>
</dbReference>
<dbReference type="SUPFAM" id="SSF56801">
    <property type="entry name" value="Acetyl-CoA synthetase-like"/>
    <property type="match status" value="1"/>
</dbReference>
<dbReference type="Pfam" id="PF13193">
    <property type="entry name" value="AMP-binding_C"/>
    <property type="match status" value="1"/>
</dbReference>
<dbReference type="Gene3D" id="3.30.300.30">
    <property type="match status" value="1"/>
</dbReference>
<dbReference type="NCBIfam" id="NF001208">
    <property type="entry name" value="PRK00174.1"/>
    <property type="match status" value="1"/>
</dbReference>
<reference evidence="9 10" key="1">
    <citation type="journal article" date="2024" name="Nat. Commun.">
        <title>Phylogenomics reveals the evolutionary origins of lichenization in chlorophyte algae.</title>
        <authorList>
            <person name="Puginier C."/>
            <person name="Libourel C."/>
            <person name="Otte J."/>
            <person name="Skaloud P."/>
            <person name="Haon M."/>
            <person name="Grisel S."/>
            <person name="Petersen M."/>
            <person name="Berrin J.G."/>
            <person name="Delaux P.M."/>
            <person name="Dal Grande F."/>
            <person name="Keller J."/>
        </authorList>
    </citation>
    <scope>NUCLEOTIDE SEQUENCE [LARGE SCALE GENOMIC DNA]</scope>
    <source>
        <strain evidence="9 10">SAG 2145</strain>
    </source>
</reference>
<evidence type="ECO:0000259" key="8">
    <source>
        <dbReference type="Pfam" id="PF16177"/>
    </source>
</evidence>
<feature type="domain" description="AMP-dependent synthetase/ligase" evidence="6">
    <location>
        <begin position="94"/>
        <end position="480"/>
    </location>
</feature>
<evidence type="ECO:0000313" key="9">
    <source>
        <dbReference type="EMBL" id="KAK9840104.1"/>
    </source>
</evidence>
<dbReference type="GO" id="GO:0003987">
    <property type="term" value="F:acetate-CoA ligase activity"/>
    <property type="evidence" value="ECO:0007669"/>
    <property type="project" value="UniProtKB-UniRule"/>
</dbReference>
<gene>
    <name evidence="9" type="ORF">WJX74_003392</name>
</gene>
<dbReference type="PANTHER" id="PTHR24095">
    <property type="entry name" value="ACETYL-COENZYME A SYNTHETASE"/>
    <property type="match status" value="1"/>
</dbReference>
<dbReference type="InterPro" id="IPR042099">
    <property type="entry name" value="ANL_N_sf"/>
</dbReference>
<dbReference type="InterPro" id="IPR032387">
    <property type="entry name" value="ACAS_N"/>
</dbReference>
<feature type="domain" description="AMP-binding enzyme C-terminal" evidence="7">
    <location>
        <begin position="542"/>
        <end position="622"/>
    </location>
</feature>
<evidence type="ECO:0000256" key="4">
    <source>
        <dbReference type="ARBA" id="ARBA00022840"/>
    </source>
</evidence>
<dbReference type="AlphaFoldDB" id="A0AAW1S1P9"/>
<dbReference type="Gene3D" id="3.40.50.12780">
    <property type="entry name" value="N-terminal domain of ligase-like"/>
    <property type="match status" value="1"/>
</dbReference>
<dbReference type="InterPro" id="IPR045851">
    <property type="entry name" value="AMP-bd_C_sf"/>
</dbReference>
<keyword evidence="3 5" id="KW-0547">Nucleotide-binding</keyword>
<sequence length="660" mass="72765">MSAPGIHPPPADLAKSAHVSSEKQYDELYKQSIEEPEKFWGNIASTFHWNKRWSSPVTRSNFDMNKGPIKIEWFIGGETNLCHNAVDRHVNNGLGGKVAFLYEGNDIGPGSQMTYGEVLERVCKLANYLKSIGVGKGSDVTIYMPMIPELPIAMLACARIGAVHSVVFAGFSAESLAGRVLDSRPDVVLTCSGVKRGPKTLSLKGIVDDGLKRAADGGHKVGHCVVYHHRDCMPQSEVPWTDDRDTWWHDAVEHQPASCDVTWLDAEAPLFKLYTSGSTGKPKGVQHSQAGYMVGSATTFKYVFDYHDDDVYWCTADCGWITGHSYVTYGPMLNAATQVIFEGVPTYPTAGRPWEIVDKYKVSLLYTAPTAIRSLMAKGNDIVKKASRKSLRILGTVGEPINVEAWKWYNEVVGDKRCPIVDTWWQTETGAHMITPLPGATPLKPGSATKPFFGVVPAVLNEQGKELEGAAEGYLVIKQAWPSMLRTLAGDQERFEKTYFEHFKGFYFTGDGCKRDEDGYYWLTGRVDDVINVSGHRIGTAEVEGALTTCHLCTEAAVVPVEHPIKGQGIYAFVSLMEGHDYPPEANVRKELIDTVRRVIGPIATPDCIHWAPGLPKTRSGKIMRRILRKIANKEEDSLGDTSTLADPSVVETLLSLRGK</sequence>
<organism evidence="9 10">
    <name type="scientific">Apatococcus lobatus</name>
    <dbReference type="NCBI Taxonomy" id="904363"/>
    <lineage>
        <taxon>Eukaryota</taxon>
        <taxon>Viridiplantae</taxon>
        <taxon>Chlorophyta</taxon>
        <taxon>core chlorophytes</taxon>
        <taxon>Trebouxiophyceae</taxon>
        <taxon>Chlorellales</taxon>
        <taxon>Chlorellaceae</taxon>
        <taxon>Apatococcus</taxon>
    </lineage>
</organism>
<dbReference type="NCBIfam" id="TIGR02188">
    <property type="entry name" value="Ac_CoA_lig_AcsA"/>
    <property type="match status" value="1"/>
</dbReference>
<dbReference type="InterPro" id="IPR000873">
    <property type="entry name" value="AMP-dep_synth/lig_dom"/>
</dbReference>
<dbReference type="Pfam" id="PF16177">
    <property type="entry name" value="ACAS_N"/>
    <property type="match status" value="1"/>
</dbReference>
<dbReference type="EC" id="6.2.1.1" evidence="5"/>
<protein>
    <recommendedName>
        <fullName evidence="5">Acetyl-coenzyme A synthetase</fullName>
        <ecNumber evidence="5">6.2.1.1</ecNumber>
    </recommendedName>
</protein>
<dbReference type="FunFam" id="3.30.300.30:FF:000004">
    <property type="entry name" value="Acetyl-coenzyme A synthetase"/>
    <property type="match status" value="1"/>
</dbReference>
<keyword evidence="2 5" id="KW-0436">Ligase</keyword>
<dbReference type="GO" id="GO:0019427">
    <property type="term" value="P:acetyl-CoA biosynthetic process from acetate"/>
    <property type="evidence" value="ECO:0007669"/>
    <property type="project" value="InterPro"/>
</dbReference>
<dbReference type="FunFam" id="3.40.50.12780:FF:000001">
    <property type="entry name" value="Acetyl-coenzyme A synthetase"/>
    <property type="match status" value="1"/>
</dbReference>
<evidence type="ECO:0000256" key="2">
    <source>
        <dbReference type="ARBA" id="ARBA00022598"/>
    </source>
</evidence>
<evidence type="ECO:0000256" key="3">
    <source>
        <dbReference type="ARBA" id="ARBA00022741"/>
    </source>
</evidence>
<name>A0AAW1S1P9_9CHLO</name>
<keyword evidence="4 5" id="KW-0067">ATP-binding</keyword>
<dbReference type="GO" id="GO:0016208">
    <property type="term" value="F:AMP binding"/>
    <property type="evidence" value="ECO:0007669"/>
    <property type="project" value="InterPro"/>
</dbReference>
<dbReference type="InterPro" id="IPR011904">
    <property type="entry name" value="Ac_CoA_lig"/>
</dbReference>
<dbReference type="CDD" id="cd05966">
    <property type="entry name" value="ACS"/>
    <property type="match status" value="1"/>
</dbReference>
<evidence type="ECO:0000259" key="7">
    <source>
        <dbReference type="Pfam" id="PF13193"/>
    </source>
</evidence>
<proteinExistence type="inferred from homology"/>
<feature type="domain" description="Acetyl-coenzyme A synthetase N-terminal" evidence="8">
    <location>
        <begin position="25"/>
        <end position="85"/>
    </location>
</feature>
<evidence type="ECO:0000256" key="1">
    <source>
        <dbReference type="ARBA" id="ARBA00006432"/>
    </source>
</evidence>
<keyword evidence="10" id="KW-1185">Reference proteome</keyword>
<dbReference type="EMBL" id="JALJOS010000004">
    <property type="protein sequence ID" value="KAK9840104.1"/>
    <property type="molecule type" value="Genomic_DNA"/>
</dbReference>
<comment type="similarity">
    <text evidence="1 5">Belongs to the ATP-dependent AMP-binding enzyme family.</text>
</comment>
<dbReference type="Proteomes" id="UP001438707">
    <property type="component" value="Unassembled WGS sequence"/>
</dbReference>